<organism evidence="2 3">
    <name type="scientific">Maritimibacter fusiformis</name>
    <dbReference type="NCBI Taxonomy" id="2603819"/>
    <lineage>
        <taxon>Bacteria</taxon>
        <taxon>Pseudomonadati</taxon>
        <taxon>Pseudomonadota</taxon>
        <taxon>Alphaproteobacteria</taxon>
        <taxon>Rhodobacterales</taxon>
        <taxon>Roseobacteraceae</taxon>
        <taxon>Maritimibacter</taxon>
    </lineage>
</organism>
<keyword evidence="1" id="KW-0472">Membrane</keyword>
<dbReference type="InterPro" id="IPR018919">
    <property type="entry name" value="DUF2484"/>
</dbReference>
<keyword evidence="1" id="KW-1133">Transmembrane helix</keyword>
<reference evidence="2 3" key="1">
    <citation type="submission" date="2019-08" db="EMBL/GenBank/DDBJ databases">
        <title>Identification of a novel species of the genus Boseongicola.</title>
        <authorList>
            <person name="Zhang X.-Q."/>
        </authorList>
    </citation>
    <scope>NUCLEOTIDE SEQUENCE [LARGE SCALE GENOMIC DNA]</scope>
    <source>
        <strain evidence="2 3">HY14</strain>
    </source>
</reference>
<feature type="transmembrane region" description="Helical" evidence="1">
    <location>
        <begin position="52"/>
        <end position="69"/>
    </location>
</feature>
<proteinExistence type="predicted"/>
<evidence type="ECO:0000313" key="2">
    <source>
        <dbReference type="EMBL" id="TYB80921.1"/>
    </source>
</evidence>
<comment type="caution">
    <text evidence="2">The sequence shown here is derived from an EMBL/GenBank/DDBJ whole genome shotgun (WGS) entry which is preliminary data.</text>
</comment>
<gene>
    <name evidence="2" type="ORF">FVF75_10740</name>
</gene>
<dbReference type="Proteomes" id="UP000322080">
    <property type="component" value="Unassembled WGS sequence"/>
</dbReference>
<name>A0A5D0RJ17_9RHOB</name>
<keyword evidence="1" id="KW-0812">Transmembrane</keyword>
<dbReference type="AlphaFoldDB" id="A0A5D0RJ17"/>
<evidence type="ECO:0000313" key="3">
    <source>
        <dbReference type="Proteomes" id="UP000322080"/>
    </source>
</evidence>
<dbReference type="EMBL" id="VSIY01000009">
    <property type="protein sequence ID" value="TYB80921.1"/>
    <property type="molecule type" value="Genomic_DNA"/>
</dbReference>
<dbReference type="Pfam" id="PF10658">
    <property type="entry name" value="DUF2484"/>
    <property type="match status" value="1"/>
</dbReference>
<feature type="transmembrane region" description="Helical" evidence="1">
    <location>
        <begin position="29"/>
        <end position="47"/>
    </location>
</feature>
<keyword evidence="3" id="KW-1185">Reference proteome</keyword>
<dbReference type="RefSeq" id="WP_148377984.1">
    <property type="nucleotide sequence ID" value="NZ_VSIY01000009.1"/>
</dbReference>
<accession>A0A5D0RJ17</accession>
<sequence length="85" mass="9247">MTASLIAACVWALTANLIAMFPSRRQHWPAAWGLIAVGIPIVGWVTWQSGPLIGLVVLAAGMSVLRWPVRYLVRWVRDLGRPGGA</sequence>
<protein>
    <submittedName>
        <fullName evidence="2">DUF2484 family protein</fullName>
    </submittedName>
</protein>
<evidence type="ECO:0000256" key="1">
    <source>
        <dbReference type="SAM" id="Phobius"/>
    </source>
</evidence>